<dbReference type="EMBL" id="QOQF01000017">
    <property type="protein sequence ID" value="RCL76782.1"/>
    <property type="molecule type" value="Genomic_DNA"/>
</dbReference>
<feature type="domain" description="MotA/TolQ/ExbB proton channel" evidence="9">
    <location>
        <begin position="323"/>
        <end position="440"/>
    </location>
</feature>
<feature type="transmembrane region" description="Helical" evidence="7">
    <location>
        <begin position="365"/>
        <end position="392"/>
    </location>
</feature>
<dbReference type="Pfam" id="PF01618">
    <property type="entry name" value="MotA_ExbB"/>
    <property type="match status" value="1"/>
</dbReference>
<keyword evidence="6" id="KW-0653">Protein transport</keyword>
<evidence type="ECO:0000256" key="3">
    <source>
        <dbReference type="ARBA" id="ARBA00022692"/>
    </source>
</evidence>
<dbReference type="Proteomes" id="UP000252132">
    <property type="component" value="Unassembled WGS sequence"/>
</dbReference>
<keyword evidence="2" id="KW-1003">Cell membrane</keyword>
<protein>
    <submittedName>
        <fullName evidence="10">MotA/TolQ/ExbB proton channel family protein</fullName>
    </submittedName>
</protein>
<comment type="subcellular location">
    <subcellularLocation>
        <location evidence="1">Cell membrane</location>
        <topology evidence="1">Multi-pass membrane protein</topology>
    </subcellularLocation>
    <subcellularLocation>
        <location evidence="6">Membrane</location>
        <topology evidence="6">Multi-pass membrane protein</topology>
    </subcellularLocation>
</comment>
<comment type="similarity">
    <text evidence="6">Belongs to the exbB/tolQ family.</text>
</comment>
<evidence type="ECO:0000256" key="1">
    <source>
        <dbReference type="ARBA" id="ARBA00004651"/>
    </source>
</evidence>
<dbReference type="GO" id="GO:0005886">
    <property type="term" value="C:plasma membrane"/>
    <property type="evidence" value="ECO:0007669"/>
    <property type="project" value="UniProtKB-SubCell"/>
</dbReference>
<evidence type="ECO:0000256" key="6">
    <source>
        <dbReference type="RuleBase" id="RU004057"/>
    </source>
</evidence>
<evidence type="ECO:0000256" key="8">
    <source>
        <dbReference type="SAM" id="SignalP"/>
    </source>
</evidence>
<dbReference type="PANTHER" id="PTHR30625:SF11">
    <property type="entry name" value="MOTA_TOLQ_EXBB PROTON CHANNEL DOMAIN-CONTAINING PROTEIN"/>
    <property type="match status" value="1"/>
</dbReference>
<evidence type="ECO:0000256" key="5">
    <source>
        <dbReference type="ARBA" id="ARBA00023136"/>
    </source>
</evidence>
<keyword evidence="4 7" id="KW-1133">Transmembrane helix</keyword>
<keyword evidence="6" id="KW-0813">Transport</keyword>
<name>A0A368DY50_9PROT</name>
<feature type="chain" id="PRO_5016744391" evidence="8">
    <location>
        <begin position="22"/>
        <end position="457"/>
    </location>
</feature>
<organism evidence="10 11">
    <name type="scientific">PS1 clade bacterium</name>
    <dbReference type="NCBI Taxonomy" id="2175152"/>
    <lineage>
        <taxon>Bacteria</taxon>
        <taxon>Pseudomonadati</taxon>
        <taxon>Pseudomonadota</taxon>
        <taxon>Alphaproteobacteria</taxon>
        <taxon>PS1 clade</taxon>
    </lineage>
</organism>
<keyword evidence="3 7" id="KW-0812">Transmembrane</keyword>
<dbReference type="InterPro" id="IPR017270">
    <property type="entry name" value="MotA/TolQ/ExbB-rel"/>
</dbReference>
<feature type="transmembrane region" description="Helical" evidence="7">
    <location>
        <begin position="278"/>
        <end position="299"/>
    </location>
</feature>
<evidence type="ECO:0000313" key="10">
    <source>
        <dbReference type="EMBL" id="RCL76782.1"/>
    </source>
</evidence>
<dbReference type="GO" id="GO:0017038">
    <property type="term" value="P:protein import"/>
    <property type="evidence" value="ECO:0007669"/>
    <property type="project" value="TreeGrafter"/>
</dbReference>
<proteinExistence type="inferred from homology"/>
<dbReference type="InterPro" id="IPR050790">
    <property type="entry name" value="ExbB/TolQ_transport"/>
</dbReference>
<evidence type="ECO:0000259" key="9">
    <source>
        <dbReference type="Pfam" id="PF01618"/>
    </source>
</evidence>
<accession>A0A368DY50</accession>
<evidence type="ECO:0000256" key="4">
    <source>
        <dbReference type="ARBA" id="ARBA00022989"/>
    </source>
</evidence>
<feature type="signal peptide" evidence="8">
    <location>
        <begin position="1"/>
        <end position="21"/>
    </location>
</feature>
<dbReference type="PIRSF" id="PIRSF037714">
    <property type="entry name" value="TolR"/>
    <property type="match status" value="1"/>
</dbReference>
<evidence type="ECO:0000256" key="7">
    <source>
        <dbReference type="SAM" id="Phobius"/>
    </source>
</evidence>
<dbReference type="PANTHER" id="PTHR30625">
    <property type="entry name" value="PROTEIN TOLQ"/>
    <property type="match status" value="1"/>
</dbReference>
<reference evidence="10 11" key="1">
    <citation type="journal article" date="2018" name="Microbiome">
        <title>Fine metagenomic profile of the Mediterranean stratified and mixed water columns revealed by assembly and recruitment.</title>
        <authorList>
            <person name="Haro-Moreno J.M."/>
            <person name="Lopez-Perez M."/>
            <person name="De La Torre J.R."/>
            <person name="Picazo A."/>
            <person name="Camacho A."/>
            <person name="Rodriguez-Valera F."/>
        </authorList>
    </citation>
    <scope>NUCLEOTIDE SEQUENCE [LARGE SCALE GENOMIC DNA]</scope>
    <source>
        <strain evidence="10">MED-G55</strain>
    </source>
</reference>
<sequence length="457" mass="49260">MFRKTLLTFLLCSFFASNVIAQEAEAPAKDEPLTLQQLLERVKEGRVTDNSANKKRERQFINERNKRKSMLDNVNRKIGIEEARSERLEATFNANELQLAELEGLLNERLGVFGELFGVVRQVSGETSAQVGSSIISGEITGRLPALDELAKSKGLPKIKELEGLWYALQQEMTAQGEVKTFTGQIVAPDGIAGAAEITRVGPFTAISDNRFLRYAGDGKFVELGRQPPARFMDGADDLLDADAGELTAGVVDPSRGAILDLFLQTPNLTERIGQGGLVGYIIIILGIAGVLLAFERIFSLTMTAKSINDQLESGQPGGDNPLGRVWEAYTNNRSVDVETLELKLDDAILKEMPALERGLSTIKLISGVAPLLGLLGTVTGMILTFQAITLFGTGDPKLMAGGISQALMTTVLGLCVAIPTLLLHSVAASRSREVVQILEEQATGLVAAHAETNKGR</sequence>
<evidence type="ECO:0000256" key="2">
    <source>
        <dbReference type="ARBA" id="ARBA00022475"/>
    </source>
</evidence>
<evidence type="ECO:0000313" key="11">
    <source>
        <dbReference type="Proteomes" id="UP000252132"/>
    </source>
</evidence>
<keyword evidence="5 7" id="KW-0472">Membrane</keyword>
<dbReference type="AlphaFoldDB" id="A0A368DY50"/>
<dbReference type="InterPro" id="IPR002898">
    <property type="entry name" value="MotA_ExbB_proton_chnl"/>
</dbReference>
<keyword evidence="8" id="KW-0732">Signal</keyword>
<comment type="caution">
    <text evidence="10">The sequence shown here is derived from an EMBL/GenBank/DDBJ whole genome shotgun (WGS) entry which is preliminary data.</text>
</comment>
<gene>
    <name evidence="10" type="ORF">DBW69_04895</name>
</gene>
<feature type="transmembrane region" description="Helical" evidence="7">
    <location>
        <begin position="404"/>
        <end position="424"/>
    </location>
</feature>